<gene>
    <name evidence="15" type="ORF">LWI28_006316</name>
</gene>
<protein>
    <recommendedName>
        <fullName evidence="7">mitogen-activated protein kinase kinase</fullName>
        <ecNumber evidence="7">2.7.12.2</ecNumber>
    </recommendedName>
</protein>
<feature type="compositionally biased region" description="Basic and acidic residues" evidence="12">
    <location>
        <begin position="629"/>
        <end position="649"/>
    </location>
</feature>
<dbReference type="PROSITE" id="PS50172">
    <property type="entry name" value="BRCT"/>
    <property type="match status" value="1"/>
</dbReference>
<evidence type="ECO:0000256" key="5">
    <source>
        <dbReference type="ARBA" id="ARBA00022840"/>
    </source>
</evidence>
<dbReference type="InterPro" id="IPR017441">
    <property type="entry name" value="Protein_kinase_ATP_BS"/>
</dbReference>
<evidence type="ECO:0000256" key="12">
    <source>
        <dbReference type="SAM" id="MobiDB-lite"/>
    </source>
</evidence>
<comment type="caution">
    <text evidence="15">The sequence shown here is derived from an EMBL/GenBank/DDBJ whole genome shotgun (WGS) entry which is preliminary data.</text>
</comment>
<dbReference type="InterPro" id="IPR008271">
    <property type="entry name" value="Ser/Thr_kinase_AS"/>
</dbReference>
<dbReference type="SUPFAM" id="SSF52113">
    <property type="entry name" value="BRCT domain"/>
    <property type="match status" value="1"/>
</dbReference>
<name>A0AAD5NRG2_ACENE</name>
<comment type="catalytic activity">
    <reaction evidence="8">
        <text>L-seryl-[protein] + ATP = O-phospho-L-seryl-[protein] + ADP + H(+)</text>
        <dbReference type="Rhea" id="RHEA:17989"/>
        <dbReference type="Rhea" id="RHEA-COMP:9863"/>
        <dbReference type="Rhea" id="RHEA-COMP:11604"/>
        <dbReference type="ChEBI" id="CHEBI:15378"/>
        <dbReference type="ChEBI" id="CHEBI:29999"/>
        <dbReference type="ChEBI" id="CHEBI:30616"/>
        <dbReference type="ChEBI" id="CHEBI:83421"/>
        <dbReference type="ChEBI" id="CHEBI:456216"/>
        <dbReference type="EC" id="2.7.12.2"/>
    </reaction>
</comment>
<evidence type="ECO:0000256" key="6">
    <source>
        <dbReference type="ARBA" id="ARBA00038035"/>
    </source>
</evidence>
<dbReference type="AlphaFoldDB" id="A0AAD5NRG2"/>
<feature type="binding site" evidence="11">
    <location>
        <position position="118"/>
    </location>
    <ligand>
        <name>ATP</name>
        <dbReference type="ChEBI" id="CHEBI:30616"/>
    </ligand>
</feature>
<dbReference type="GO" id="GO:0004708">
    <property type="term" value="F:MAP kinase kinase activity"/>
    <property type="evidence" value="ECO:0007669"/>
    <property type="project" value="UniProtKB-EC"/>
</dbReference>
<keyword evidence="3 11" id="KW-0547">Nucleotide-binding</keyword>
<keyword evidence="4" id="KW-0418">Kinase</keyword>
<dbReference type="GO" id="GO:0004674">
    <property type="term" value="F:protein serine/threonine kinase activity"/>
    <property type="evidence" value="ECO:0007669"/>
    <property type="project" value="UniProtKB-KW"/>
</dbReference>
<comment type="catalytic activity">
    <reaction evidence="9">
        <text>L-threonyl-[protein] + ATP = O-phospho-L-threonyl-[protein] + ADP + H(+)</text>
        <dbReference type="Rhea" id="RHEA:46608"/>
        <dbReference type="Rhea" id="RHEA-COMP:11060"/>
        <dbReference type="Rhea" id="RHEA-COMP:11605"/>
        <dbReference type="ChEBI" id="CHEBI:15378"/>
        <dbReference type="ChEBI" id="CHEBI:30013"/>
        <dbReference type="ChEBI" id="CHEBI:30616"/>
        <dbReference type="ChEBI" id="CHEBI:61977"/>
        <dbReference type="ChEBI" id="CHEBI:456216"/>
        <dbReference type="EC" id="2.7.12.2"/>
    </reaction>
</comment>
<keyword evidence="1" id="KW-0723">Serine/threonine-protein kinase</keyword>
<evidence type="ECO:0000256" key="11">
    <source>
        <dbReference type="PROSITE-ProRule" id="PRU10141"/>
    </source>
</evidence>
<evidence type="ECO:0000256" key="3">
    <source>
        <dbReference type="ARBA" id="ARBA00022741"/>
    </source>
</evidence>
<reference evidence="15" key="1">
    <citation type="journal article" date="2022" name="Plant J.">
        <title>Strategies of tolerance reflected in two North American maple genomes.</title>
        <authorList>
            <person name="McEvoy S.L."/>
            <person name="Sezen U.U."/>
            <person name="Trouern-Trend A."/>
            <person name="McMahon S.M."/>
            <person name="Schaberg P.G."/>
            <person name="Yang J."/>
            <person name="Wegrzyn J.L."/>
            <person name="Swenson N.G."/>
        </authorList>
    </citation>
    <scope>NUCLEOTIDE SEQUENCE</scope>
    <source>
        <strain evidence="15">91603</strain>
    </source>
</reference>
<dbReference type="PANTHER" id="PTHR48013">
    <property type="entry name" value="DUAL SPECIFICITY MITOGEN-ACTIVATED PROTEIN KINASE KINASE 5-RELATED"/>
    <property type="match status" value="1"/>
</dbReference>
<dbReference type="SMART" id="SM00220">
    <property type="entry name" value="S_TKc"/>
    <property type="match status" value="1"/>
</dbReference>
<evidence type="ECO:0000259" key="13">
    <source>
        <dbReference type="PROSITE" id="PS50011"/>
    </source>
</evidence>
<dbReference type="EC" id="2.7.12.2" evidence="7"/>
<keyword evidence="2" id="KW-0808">Transferase</keyword>
<dbReference type="PROSITE" id="PS00107">
    <property type="entry name" value="PROTEIN_KINASE_ATP"/>
    <property type="match status" value="1"/>
</dbReference>
<dbReference type="FunFam" id="3.30.200.20:FF:000527">
    <property type="entry name" value="mitogen-activated protein kinase kinase 3"/>
    <property type="match status" value="1"/>
</dbReference>
<dbReference type="FunFam" id="1.10.510.10:FF:000432">
    <property type="entry name" value="mitogen-activated protein kinase kinase 3"/>
    <property type="match status" value="1"/>
</dbReference>
<dbReference type="GO" id="GO:0005524">
    <property type="term" value="F:ATP binding"/>
    <property type="evidence" value="ECO:0007669"/>
    <property type="project" value="UniProtKB-UniRule"/>
</dbReference>
<evidence type="ECO:0000313" key="16">
    <source>
        <dbReference type="Proteomes" id="UP001064489"/>
    </source>
</evidence>
<evidence type="ECO:0000256" key="9">
    <source>
        <dbReference type="ARBA" id="ARBA00049299"/>
    </source>
</evidence>
<organism evidence="15 16">
    <name type="scientific">Acer negundo</name>
    <name type="common">Box elder</name>
    <dbReference type="NCBI Taxonomy" id="4023"/>
    <lineage>
        <taxon>Eukaryota</taxon>
        <taxon>Viridiplantae</taxon>
        <taxon>Streptophyta</taxon>
        <taxon>Embryophyta</taxon>
        <taxon>Tracheophyta</taxon>
        <taxon>Spermatophyta</taxon>
        <taxon>Magnoliopsida</taxon>
        <taxon>eudicotyledons</taxon>
        <taxon>Gunneridae</taxon>
        <taxon>Pentapetalae</taxon>
        <taxon>rosids</taxon>
        <taxon>malvids</taxon>
        <taxon>Sapindales</taxon>
        <taxon>Sapindaceae</taxon>
        <taxon>Hippocastanoideae</taxon>
        <taxon>Acereae</taxon>
        <taxon>Acer</taxon>
    </lineage>
</organism>
<dbReference type="PANTHER" id="PTHR48013:SF9">
    <property type="entry name" value="DUAL SPECIFICITY MITOGEN-ACTIVATED PROTEIN KINASE KINASE 5"/>
    <property type="match status" value="1"/>
</dbReference>
<keyword evidence="5 11" id="KW-0067">ATP-binding</keyword>
<dbReference type="PROSITE" id="PS50011">
    <property type="entry name" value="PROTEIN_KINASE_DOM"/>
    <property type="match status" value="1"/>
</dbReference>
<feature type="domain" description="BRCT" evidence="14">
    <location>
        <begin position="449"/>
        <end position="473"/>
    </location>
</feature>
<evidence type="ECO:0000256" key="4">
    <source>
        <dbReference type="ARBA" id="ARBA00022777"/>
    </source>
</evidence>
<sequence length="649" mass="72601">MAGLEELKKKLAPLFDAEKGFSAGSTFDPSDSCMLSDGGTVNLLSRSYGVYNINELGLQKCTSGSASGFGPVDESDRGEKTYRCASHEMRIFGSIGSGASSVVQRAIHIPTHKIIALKKINIFEKEKRQQLLTEIRTLCEAPCYEGLVEFHGAFYTPDSGQISIALEYMDGGSLADILRLRKKIPEPVLSSMFQKILQGLSYLHGVRHLVHRDIKPANLLVNLKGEPKITDFGISAGLENSMAMCATFVGTVTYMSPERIRNESYSCPADIWSLGLALFECGTGEFPYTANEGPVNLMLQILEDPSPSPSKHKFSSEFCSFIDACLQKDADARPTAEQLLSHPFITMYEHARVDLATFVCSVFDPTKRMKDLADMLTMHYYLLLMDRMNFGSIQRPYIRKVQLSVIAFVIPAFGLFSWREKGSFHEADQSITHQIVDRPTQGHIYLSREYVQPQWVFDCINARIILPTEAYLVGRVPPPHLSPFIDNEEEGYVPDYAETIKRLKAAAKNEILPMPGAGVEDLDDPQNLLAEGYISRAEAIEAAERKQKMMTLEKQYHDELKMELQVTQSSASGTNKQSSGEDMEAREESLPDIQQIANDTANMSKVLMSRKKRGLYEAMKKGQEKKKAHVDLLKERKKKIDDGKKSKKN</sequence>
<feature type="domain" description="Protein kinase" evidence="13">
    <location>
        <begin position="89"/>
        <end position="345"/>
    </location>
</feature>
<dbReference type="InterPro" id="IPR036420">
    <property type="entry name" value="BRCT_dom_sf"/>
</dbReference>
<accession>A0AAD5NRG2</accession>
<dbReference type="EMBL" id="JAJSOW010000102">
    <property type="protein sequence ID" value="KAI9176713.1"/>
    <property type="molecule type" value="Genomic_DNA"/>
</dbReference>
<evidence type="ECO:0000259" key="14">
    <source>
        <dbReference type="PROSITE" id="PS50172"/>
    </source>
</evidence>
<dbReference type="Gene3D" id="3.40.50.10190">
    <property type="entry name" value="BRCT domain"/>
    <property type="match status" value="1"/>
</dbReference>
<dbReference type="Gene3D" id="3.30.200.20">
    <property type="entry name" value="Phosphorylase Kinase, domain 1"/>
    <property type="match status" value="1"/>
</dbReference>
<dbReference type="GO" id="GO:0051707">
    <property type="term" value="P:response to other organism"/>
    <property type="evidence" value="ECO:0007669"/>
    <property type="project" value="UniProtKB-ARBA"/>
</dbReference>
<dbReference type="InterPro" id="IPR001357">
    <property type="entry name" value="BRCT_dom"/>
</dbReference>
<evidence type="ECO:0000256" key="10">
    <source>
        <dbReference type="ARBA" id="ARBA00051693"/>
    </source>
</evidence>
<comment type="catalytic activity">
    <reaction evidence="10">
        <text>L-tyrosyl-[protein] + ATP = O-phospho-L-tyrosyl-[protein] + ADP + H(+)</text>
        <dbReference type="Rhea" id="RHEA:10596"/>
        <dbReference type="Rhea" id="RHEA-COMP:10136"/>
        <dbReference type="Rhea" id="RHEA-COMP:20101"/>
        <dbReference type="ChEBI" id="CHEBI:15378"/>
        <dbReference type="ChEBI" id="CHEBI:30616"/>
        <dbReference type="ChEBI" id="CHEBI:46858"/>
        <dbReference type="ChEBI" id="CHEBI:61978"/>
        <dbReference type="ChEBI" id="CHEBI:456216"/>
        <dbReference type="EC" id="2.7.12.2"/>
    </reaction>
</comment>
<dbReference type="SUPFAM" id="SSF56112">
    <property type="entry name" value="Protein kinase-like (PK-like)"/>
    <property type="match status" value="1"/>
</dbReference>
<dbReference type="PROSITE" id="PS00108">
    <property type="entry name" value="PROTEIN_KINASE_ST"/>
    <property type="match status" value="1"/>
</dbReference>
<reference evidence="15" key="2">
    <citation type="submission" date="2023-02" db="EMBL/GenBank/DDBJ databases">
        <authorList>
            <person name="Swenson N.G."/>
            <person name="Wegrzyn J.L."/>
            <person name="Mcevoy S.L."/>
        </authorList>
    </citation>
    <scope>NUCLEOTIDE SEQUENCE</scope>
    <source>
        <strain evidence="15">91603</strain>
        <tissue evidence="15">Leaf</tissue>
    </source>
</reference>
<dbReference type="Pfam" id="PF00069">
    <property type="entry name" value="Pkinase"/>
    <property type="match status" value="1"/>
</dbReference>
<evidence type="ECO:0000256" key="8">
    <source>
        <dbReference type="ARBA" id="ARBA00049014"/>
    </source>
</evidence>
<feature type="region of interest" description="Disordered" evidence="12">
    <location>
        <begin position="566"/>
        <end position="588"/>
    </location>
</feature>
<dbReference type="CDD" id="cd06623">
    <property type="entry name" value="PKc_MAPKK_plant_like"/>
    <property type="match status" value="1"/>
</dbReference>
<dbReference type="InterPro" id="IPR011009">
    <property type="entry name" value="Kinase-like_dom_sf"/>
</dbReference>
<comment type="similarity">
    <text evidence="6">Belongs to the protein kinase superfamily. STE Ser/Thr protein kinase family. MAP kinase kinase subfamily.</text>
</comment>
<keyword evidence="16" id="KW-1185">Reference proteome</keyword>
<dbReference type="Gene3D" id="1.10.510.10">
    <property type="entry name" value="Transferase(Phosphotransferase) domain 1"/>
    <property type="match status" value="1"/>
</dbReference>
<dbReference type="InterPro" id="IPR000719">
    <property type="entry name" value="Prot_kinase_dom"/>
</dbReference>
<dbReference type="Proteomes" id="UP001064489">
    <property type="component" value="Chromosome 5"/>
</dbReference>
<evidence type="ECO:0000256" key="7">
    <source>
        <dbReference type="ARBA" id="ARBA00038999"/>
    </source>
</evidence>
<proteinExistence type="inferred from homology"/>
<evidence type="ECO:0000256" key="1">
    <source>
        <dbReference type="ARBA" id="ARBA00022527"/>
    </source>
</evidence>
<evidence type="ECO:0000256" key="2">
    <source>
        <dbReference type="ARBA" id="ARBA00022679"/>
    </source>
</evidence>
<feature type="compositionally biased region" description="Polar residues" evidence="12">
    <location>
        <begin position="566"/>
        <end position="580"/>
    </location>
</feature>
<evidence type="ECO:0000313" key="15">
    <source>
        <dbReference type="EMBL" id="KAI9176713.1"/>
    </source>
</evidence>
<feature type="region of interest" description="Disordered" evidence="12">
    <location>
        <begin position="616"/>
        <end position="649"/>
    </location>
</feature>